<dbReference type="OrthoDB" id="3799858at2759"/>
<organism evidence="2 3">
    <name type="scientific">Plenodomus tracheiphilus IPT5</name>
    <dbReference type="NCBI Taxonomy" id="1408161"/>
    <lineage>
        <taxon>Eukaryota</taxon>
        <taxon>Fungi</taxon>
        <taxon>Dikarya</taxon>
        <taxon>Ascomycota</taxon>
        <taxon>Pezizomycotina</taxon>
        <taxon>Dothideomycetes</taxon>
        <taxon>Pleosporomycetidae</taxon>
        <taxon>Pleosporales</taxon>
        <taxon>Pleosporineae</taxon>
        <taxon>Leptosphaeriaceae</taxon>
        <taxon>Plenodomus</taxon>
    </lineage>
</organism>
<evidence type="ECO:0000256" key="1">
    <source>
        <dbReference type="SAM" id="MobiDB-lite"/>
    </source>
</evidence>
<accession>A0A6A7ASG8</accession>
<reference evidence="2" key="1">
    <citation type="submission" date="2020-01" db="EMBL/GenBank/DDBJ databases">
        <authorList>
            <consortium name="DOE Joint Genome Institute"/>
            <person name="Haridas S."/>
            <person name="Albert R."/>
            <person name="Binder M."/>
            <person name="Bloem J."/>
            <person name="Labutti K."/>
            <person name="Salamov A."/>
            <person name="Andreopoulos B."/>
            <person name="Baker S.E."/>
            <person name="Barry K."/>
            <person name="Bills G."/>
            <person name="Bluhm B.H."/>
            <person name="Cannon C."/>
            <person name="Castanera R."/>
            <person name="Culley D.E."/>
            <person name="Daum C."/>
            <person name="Ezra D."/>
            <person name="Gonzalez J.B."/>
            <person name="Henrissat B."/>
            <person name="Kuo A."/>
            <person name="Liang C."/>
            <person name="Lipzen A."/>
            <person name="Lutzoni F."/>
            <person name="Magnuson J."/>
            <person name="Mondo S."/>
            <person name="Nolan M."/>
            <person name="Ohm R."/>
            <person name="Pangilinan J."/>
            <person name="Park H.-J."/>
            <person name="Ramirez L."/>
            <person name="Alfaro M."/>
            <person name="Sun H."/>
            <person name="Tritt A."/>
            <person name="Yoshinaga Y."/>
            <person name="Zwiers L.-H."/>
            <person name="Turgeon B.G."/>
            <person name="Goodwin S.B."/>
            <person name="Spatafora J.W."/>
            <person name="Crous P.W."/>
            <person name="Grigoriev I.V."/>
        </authorList>
    </citation>
    <scope>NUCLEOTIDE SEQUENCE</scope>
    <source>
        <strain evidence="2">IPT5</strain>
    </source>
</reference>
<dbReference type="Proteomes" id="UP000799423">
    <property type="component" value="Unassembled WGS sequence"/>
</dbReference>
<feature type="compositionally biased region" description="Acidic residues" evidence="1">
    <location>
        <begin position="1"/>
        <end position="11"/>
    </location>
</feature>
<sequence length="344" mass="38520">MSSYMADEEEDFGRSQLMTPPPTPNKRRGSNMPQAMRFSPSEQQRDTNDAKLPKPATKCSMVKSTRTQAHKREGKLLRKADKIRQKNRAAKAERRNARHPIQVTKSSQHIRPVTPPPKELRQKGRSLGSWKPLQVVLKEYAPFYEPSMEAGSEESLEEEEEADELAESQAQSDDAMRGYDVIETSDSGVYTPTNSFAAANSLSRFEDDHATLVIEKRHSDATPSPPSTPSDPAALTTAFNLLVALQDEQSSFNARSNKIEAQIARLMRTPFKLDYATITKLEEELALMTAFSFDMFIEEWAFRDLLEVNGEDDRFELAEALGKLAVDVEALVGEYASAIEGTEI</sequence>
<keyword evidence="3" id="KW-1185">Reference proteome</keyword>
<gene>
    <name evidence="2" type="ORF">T440DRAFT_545692</name>
</gene>
<evidence type="ECO:0000313" key="3">
    <source>
        <dbReference type="Proteomes" id="UP000799423"/>
    </source>
</evidence>
<evidence type="ECO:0000313" key="2">
    <source>
        <dbReference type="EMBL" id="KAF2845055.1"/>
    </source>
</evidence>
<protein>
    <submittedName>
        <fullName evidence="2">Uncharacterized protein</fullName>
    </submittedName>
</protein>
<feature type="compositionally biased region" description="Basic and acidic residues" evidence="1">
    <location>
        <begin position="43"/>
        <end position="52"/>
    </location>
</feature>
<feature type="compositionally biased region" description="Basic and acidic residues" evidence="1">
    <location>
        <begin position="70"/>
        <end position="95"/>
    </location>
</feature>
<dbReference type="EMBL" id="MU006355">
    <property type="protein sequence ID" value="KAF2845055.1"/>
    <property type="molecule type" value="Genomic_DNA"/>
</dbReference>
<proteinExistence type="predicted"/>
<dbReference type="AlphaFoldDB" id="A0A6A7ASG8"/>
<feature type="region of interest" description="Disordered" evidence="1">
    <location>
        <begin position="1"/>
        <end position="126"/>
    </location>
</feature>
<name>A0A6A7ASG8_9PLEO</name>
<feature type="compositionally biased region" description="Acidic residues" evidence="1">
    <location>
        <begin position="151"/>
        <end position="166"/>
    </location>
</feature>
<feature type="region of interest" description="Disordered" evidence="1">
    <location>
        <begin position="146"/>
        <end position="177"/>
    </location>
</feature>